<comment type="similarity">
    <text evidence="4">Belongs to the peptidase S1 family. Snake venom subfamily.</text>
</comment>
<protein>
    <recommendedName>
        <fullName evidence="6">Urokinase-type plasminogen activator</fullName>
        <ecNumber evidence="5">3.4.21.73</ecNumber>
    </recommendedName>
</protein>
<dbReference type="PROSITE" id="PS50240">
    <property type="entry name" value="TRYPSIN_DOM"/>
    <property type="match status" value="1"/>
</dbReference>
<dbReference type="OMA" id="WPWCYVQ"/>
<dbReference type="Pfam" id="PF00051">
    <property type="entry name" value="Kringle"/>
    <property type="match status" value="1"/>
</dbReference>
<dbReference type="EC" id="3.4.21.73" evidence="5"/>
<feature type="domain" description="Kringle" evidence="22">
    <location>
        <begin position="84"/>
        <end position="166"/>
    </location>
</feature>
<dbReference type="SUPFAM" id="SSF50494">
    <property type="entry name" value="Trypsin-like serine proteases"/>
    <property type="match status" value="1"/>
</dbReference>
<dbReference type="PRINTS" id="PR00722">
    <property type="entry name" value="CHYMOTRYPSIN"/>
</dbReference>
<dbReference type="Gene3D" id="2.40.10.10">
    <property type="entry name" value="Trypsin-like serine proteases"/>
    <property type="match status" value="2"/>
</dbReference>
<comment type="subcellular location">
    <subcellularLocation>
        <location evidence="3">Secreted</location>
    </subcellularLocation>
</comment>
<dbReference type="GO" id="GO:0035821">
    <property type="term" value="P:modulation of process of another organism"/>
    <property type="evidence" value="ECO:0007669"/>
    <property type="project" value="UniProtKB-ARBA"/>
</dbReference>
<comment type="catalytic activity">
    <reaction evidence="1">
        <text>Specific cleavage of Arg-|-Val bond in plasminogen to form plasmin.</text>
        <dbReference type="EC" id="3.4.21.73"/>
    </reaction>
</comment>
<evidence type="ECO:0000256" key="5">
    <source>
        <dbReference type="ARBA" id="ARBA00013183"/>
    </source>
</evidence>
<keyword evidence="16" id="KW-0617">Plasminogen activation</keyword>
<dbReference type="PANTHER" id="PTHR24264:SF38">
    <property type="entry name" value="UROKINASE-TYPE PLASMINOGEN ACTIVATOR"/>
    <property type="match status" value="1"/>
</dbReference>
<evidence type="ECO:0000256" key="11">
    <source>
        <dbReference type="ARBA" id="ARBA00022729"/>
    </source>
</evidence>
<dbReference type="InterPro" id="IPR050127">
    <property type="entry name" value="Serine_Proteases_S1"/>
</dbReference>
<dbReference type="Pfam" id="PF00089">
    <property type="entry name" value="Trypsin"/>
    <property type="match status" value="1"/>
</dbReference>
<dbReference type="PANTHER" id="PTHR24264">
    <property type="entry name" value="TRYPSIN-RELATED"/>
    <property type="match status" value="1"/>
</dbReference>
<evidence type="ECO:0000256" key="3">
    <source>
        <dbReference type="ARBA" id="ARBA00004613"/>
    </source>
</evidence>
<evidence type="ECO:0000256" key="9">
    <source>
        <dbReference type="ARBA" id="ARBA00022572"/>
    </source>
</evidence>
<name>A0A8D0AYE1_SALMN</name>
<dbReference type="PROSITE" id="PS00135">
    <property type="entry name" value="TRYPSIN_SER"/>
    <property type="match status" value="1"/>
</dbReference>
<dbReference type="InterPro" id="IPR001254">
    <property type="entry name" value="Trypsin_dom"/>
</dbReference>
<proteinExistence type="inferred from homology"/>
<dbReference type="Gene3D" id="2.40.20.10">
    <property type="entry name" value="Plasminogen Kringle 4"/>
    <property type="match status" value="1"/>
</dbReference>
<dbReference type="PROSITE" id="PS00134">
    <property type="entry name" value="TRYPSIN_HIS"/>
    <property type="match status" value="1"/>
</dbReference>
<evidence type="ECO:0000256" key="2">
    <source>
        <dbReference type="ARBA" id="ARBA00004018"/>
    </source>
</evidence>
<organism evidence="24 25">
    <name type="scientific">Salvator merianae</name>
    <name type="common">Argentine black and white tegu</name>
    <name type="synonym">Tupinambis merianae</name>
    <dbReference type="NCBI Taxonomy" id="96440"/>
    <lineage>
        <taxon>Eukaryota</taxon>
        <taxon>Metazoa</taxon>
        <taxon>Chordata</taxon>
        <taxon>Craniata</taxon>
        <taxon>Vertebrata</taxon>
        <taxon>Euteleostomi</taxon>
        <taxon>Lepidosauria</taxon>
        <taxon>Squamata</taxon>
        <taxon>Bifurcata</taxon>
        <taxon>Unidentata</taxon>
        <taxon>Episquamata</taxon>
        <taxon>Laterata</taxon>
        <taxon>Teiioidea</taxon>
        <taxon>Teiidae</taxon>
        <taxon>Salvator</taxon>
    </lineage>
</organism>
<evidence type="ECO:0000259" key="21">
    <source>
        <dbReference type="PROSITE" id="PS50026"/>
    </source>
</evidence>
<feature type="disulfide bond" evidence="17">
    <location>
        <begin position="68"/>
        <end position="77"/>
    </location>
</feature>
<dbReference type="InterPro" id="IPR001314">
    <property type="entry name" value="Peptidase_S1A"/>
</dbReference>
<evidence type="ECO:0000256" key="13">
    <source>
        <dbReference type="ARBA" id="ARBA00022825"/>
    </source>
</evidence>
<keyword evidence="10 19" id="KW-0645">Protease</keyword>
<dbReference type="InterPro" id="IPR033116">
    <property type="entry name" value="TRYPSIN_SER"/>
</dbReference>
<evidence type="ECO:0000256" key="6">
    <source>
        <dbReference type="ARBA" id="ARBA00019414"/>
    </source>
</evidence>
<dbReference type="GO" id="GO:0005615">
    <property type="term" value="C:extracellular space"/>
    <property type="evidence" value="ECO:0007669"/>
    <property type="project" value="TreeGrafter"/>
</dbReference>
<dbReference type="SMART" id="SM00130">
    <property type="entry name" value="KR"/>
    <property type="match status" value="1"/>
</dbReference>
<dbReference type="FunFam" id="2.40.10.10:FF:000003">
    <property type="entry name" value="Transmembrane serine protease 3"/>
    <property type="match status" value="1"/>
</dbReference>
<keyword evidence="8 17" id="KW-0245">EGF-like domain</keyword>
<dbReference type="SUPFAM" id="SSF57440">
    <property type="entry name" value="Kringle-like"/>
    <property type="match status" value="1"/>
</dbReference>
<dbReference type="GO" id="GO:0004252">
    <property type="term" value="F:serine-type endopeptidase activity"/>
    <property type="evidence" value="ECO:0007669"/>
    <property type="project" value="UniProtKB-EC"/>
</dbReference>
<keyword evidence="14" id="KW-0865">Zymogen</keyword>
<dbReference type="GO" id="GO:0031639">
    <property type="term" value="P:plasminogen activation"/>
    <property type="evidence" value="ECO:0007669"/>
    <property type="project" value="TreeGrafter"/>
</dbReference>
<dbReference type="InterPro" id="IPR018114">
    <property type="entry name" value="TRYPSIN_HIS"/>
</dbReference>
<keyword evidence="25" id="KW-1185">Reference proteome</keyword>
<keyword evidence="15 17" id="KW-1015">Disulfide bond</keyword>
<evidence type="ECO:0000256" key="19">
    <source>
        <dbReference type="RuleBase" id="RU363034"/>
    </source>
</evidence>
<dbReference type="GO" id="GO:1901701">
    <property type="term" value="P:cellular response to oxygen-containing compound"/>
    <property type="evidence" value="ECO:0007669"/>
    <property type="project" value="UniProtKB-ARBA"/>
</dbReference>
<dbReference type="InterPro" id="IPR018056">
    <property type="entry name" value="Kringle_CS"/>
</dbReference>
<evidence type="ECO:0000256" key="7">
    <source>
        <dbReference type="ARBA" id="ARBA00022525"/>
    </source>
</evidence>
<keyword evidence="7" id="KW-0964">Secreted</keyword>
<comment type="function">
    <text evidence="2">Specifically cleaves the zymogen plasminogen to form the active enzyme plasmin.</text>
</comment>
<dbReference type="InterPro" id="IPR009003">
    <property type="entry name" value="Peptidase_S1_PA"/>
</dbReference>
<evidence type="ECO:0000256" key="12">
    <source>
        <dbReference type="ARBA" id="ARBA00022801"/>
    </source>
</evidence>
<evidence type="ECO:0000256" key="16">
    <source>
        <dbReference type="ARBA" id="ARBA00023202"/>
    </source>
</evidence>
<keyword evidence="11 20" id="KW-0732">Signal</keyword>
<evidence type="ECO:0000256" key="15">
    <source>
        <dbReference type="ARBA" id="ARBA00023157"/>
    </source>
</evidence>
<evidence type="ECO:0000256" key="20">
    <source>
        <dbReference type="SAM" id="SignalP"/>
    </source>
</evidence>
<evidence type="ECO:0000256" key="1">
    <source>
        <dbReference type="ARBA" id="ARBA00000942"/>
    </source>
</evidence>
<keyword evidence="9 18" id="KW-0420">Kringle</keyword>
<evidence type="ECO:0000256" key="8">
    <source>
        <dbReference type="ARBA" id="ARBA00022536"/>
    </source>
</evidence>
<dbReference type="InterPro" id="IPR013806">
    <property type="entry name" value="Kringle-like"/>
</dbReference>
<dbReference type="InterPro" id="IPR038178">
    <property type="entry name" value="Kringle_sf"/>
</dbReference>
<dbReference type="AlphaFoldDB" id="A0A8D0AYE1"/>
<dbReference type="CDD" id="cd00054">
    <property type="entry name" value="EGF_CA"/>
    <property type="match status" value="1"/>
</dbReference>
<dbReference type="Proteomes" id="UP000694421">
    <property type="component" value="Unplaced"/>
</dbReference>
<dbReference type="FunFam" id="2.40.20.10:FF:000001">
    <property type="entry name" value="Urokinase-type plasminogen activator"/>
    <property type="match status" value="1"/>
</dbReference>
<dbReference type="InterPro" id="IPR000742">
    <property type="entry name" value="EGF"/>
</dbReference>
<reference evidence="24" key="2">
    <citation type="submission" date="2025-09" db="UniProtKB">
        <authorList>
            <consortium name="Ensembl"/>
        </authorList>
    </citation>
    <scope>IDENTIFICATION</scope>
</reference>
<evidence type="ECO:0000256" key="10">
    <source>
        <dbReference type="ARBA" id="ARBA00022670"/>
    </source>
</evidence>
<dbReference type="PROSITE" id="PS50070">
    <property type="entry name" value="KRINGLE_2"/>
    <property type="match status" value="1"/>
</dbReference>
<feature type="chain" id="PRO_5034435524" description="Urokinase-type plasminogen activator" evidence="20">
    <location>
        <begin position="26"/>
        <end position="439"/>
    </location>
</feature>
<dbReference type="GO" id="GO:0033628">
    <property type="term" value="P:regulation of cell adhesion mediated by integrin"/>
    <property type="evidence" value="ECO:0007669"/>
    <property type="project" value="TreeGrafter"/>
</dbReference>
<reference evidence="24" key="1">
    <citation type="submission" date="2025-08" db="UniProtKB">
        <authorList>
            <consortium name="Ensembl"/>
        </authorList>
    </citation>
    <scope>IDENTIFICATION</scope>
</reference>
<evidence type="ECO:0000256" key="14">
    <source>
        <dbReference type="ARBA" id="ARBA00023145"/>
    </source>
</evidence>
<dbReference type="PROSITE" id="PS00021">
    <property type="entry name" value="KRINGLE_1"/>
    <property type="match status" value="1"/>
</dbReference>
<dbReference type="CDD" id="cd00190">
    <property type="entry name" value="Tryp_SPc"/>
    <property type="match status" value="1"/>
</dbReference>
<dbReference type="GO" id="GO:0033993">
    <property type="term" value="P:response to lipid"/>
    <property type="evidence" value="ECO:0007669"/>
    <property type="project" value="UniProtKB-ARBA"/>
</dbReference>
<feature type="domain" description="Peptidase S1" evidence="23">
    <location>
        <begin position="183"/>
        <end position="428"/>
    </location>
</feature>
<evidence type="ECO:0000313" key="24">
    <source>
        <dbReference type="Ensembl" id="ENSSMRP00000002478.1"/>
    </source>
</evidence>
<dbReference type="Gene3D" id="2.10.25.10">
    <property type="entry name" value="Laminin"/>
    <property type="match status" value="1"/>
</dbReference>
<dbReference type="PROSITE" id="PS01186">
    <property type="entry name" value="EGF_2"/>
    <property type="match status" value="1"/>
</dbReference>
<dbReference type="CDD" id="cd00108">
    <property type="entry name" value="KR"/>
    <property type="match status" value="1"/>
</dbReference>
<dbReference type="GeneTree" id="ENSGT00940000164426"/>
<accession>A0A8D0AYE1</accession>
<dbReference type="InterPro" id="IPR000001">
    <property type="entry name" value="Kringle"/>
</dbReference>
<dbReference type="InterPro" id="IPR043504">
    <property type="entry name" value="Peptidase_S1_PA_chymotrypsin"/>
</dbReference>
<dbReference type="Ensembl" id="ENSSMRT00000002984.1">
    <property type="protein sequence ID" value="ENSSMRP00000002478.1"/>
    <property type="gene ID" value="ENSSMRG00000002149.1"/>
</dbReference>
<evidence type="ECO:0000259" key="22">
    <source>
        <dbReference type="PROSITE" id="PS50070"/>
    </source>
</evidence>
<feature type="signal peptide" evidence="20">
    <location>
        <begin position="1"/>
        <end position="25"/>
    </location>
</feature>
<keyword evidence="12 19" id="KW-0378">Hydrolase</keyword>
<evidence type="ECO:0000259" key="23">
    <source>
        <dbReference type="PROSITE" id="PS50240"/>
    </source>
</evidence>
<sequence>MFCDRMKLLIVASVFLSSLITETATISHWQKQHKLRSKAHYESKGCNCLNGGVCITYHLFSKLKRCSCPKGYSGDHCEIDSETRCYTGDGKDYRGTKSVDMNGEKCLSWDSPLLRRWKYNDGIENAMSLGLGKHNYCRNPNGESQPWCYVRKGFTTTPTPCDVPVCQKENTCGQRSYRKYFKIVGGQRAAIESQPWIATIFRSSPRGNSQFICGGSLIDPCWVLTAAHCFDNPIPHPSQLHVVLGKSELYVNSTKEQEFNVDRLIIHEGFSLQTVDYNNDIALLRIRSSSGQCAQESETVKTICLPSQNLEMRDNSQCEVSGYGRESKTAIYYSRILKSTNINMISQSMCQKYYADRKVTGNMFCAGDPLWKTDACKGDSGGPLVCEHDNRMVLYGIVSWGAGCSDREKPGVYTKVTKYLNWIESHMNAIHFKSYYPPK</sequence>
<comment type="caution">
    <text evidence="17">Lacks conserved residue(s) required for the propagation of feature annotation.</text>
</comment>
<dbReference type="SMART" id="SM00020">
    <property type="entry name" value="Tryp_SPc"/>
    <property type="match status" value="1"/>
</dbReference>
<dbReference type="PRINTS" id="PR00018">
    <property type="entry name" value="KRINGLE"/>
</dbReference>
<evidence type="ECO:0000313" key="25">
    <source>
        <dbReference type="Proteomes" id="UP000694421"/>
    </source>
</evidence>
<dbReference type="PROSITE" id="PS50026">
    <property type="entry name" value="EGF_3"/>
    <property type="match status" value="1"/>
</dbReference>
<evidence type="ECO:0000256" key="4">
    <source>
        <dbReference type="ARBA" id="ARBA00009228"/>
    </source>
</evidence>
<dbReference type="PROSITE" id="PS00022">
    <property type="entry name" value="EGF_1"/>
    <property type="match status" value="1"/>
</dbReference>
<evidence type="ECO:0000256" key="17">
    <source>
        <dbReference type="PROSITE-ProRule" id="PRU00076"/>
    </source>
</evidence>
<feature type="domain" description="EGF-like" evidence="21">
    <location>
        <begin position="42"/>
        <end position="78"/>
    </location>
</feature>
<evidence type="ECO:0000256" key="18">
    <source>
        <dbReference type="PROSITE-ProRule" id="PRU00121"/>
    </source>
</evidence>
<keyword evidence="13 19" id="KW-0720">Serine protease</keyword>